<dbReference type="InterPro" id="IPR050515">
    <property type="entry name" value="Beta-lactam/transpept"/>
</dbReference>
<dbReference type="CDD" id="cd06576">
    <property type="entry name" value="PASTA_Pbp2x-like_1"/>
    <property type="match status" value="1"/>
</dbReference>
<dbReference type="SMART" id="SM00740">
    <property type="entry name" value="PASTA"/>
    <property type="match status" value="1"/>
</dbReference>
<dbReference type="PANTHER" id="PTHR30627">
    <property type="entry name" value="PEPTIDOGLYCAN D,D-TRANSPEPTIDASE"/>
    <property type="match status" value="1"/>
</dbReference>
<dbReference type="Proteomes" id="UP000784880">
    <property type="component" value="Unassembled WGS sequence"/>
</dbReference>
<comment type="caution">
    <text evidence="3">The sequence shown here is derived from an EMBL/GenBank/DDBJ whole genome shotgun (WGS) entry which is preliminary data.</text>
</comment>
<dbReference type="PANTHER" id="PTHR30627:SF26">
    <property type="entry name" value="PENICILLIN-BINDING PROTEIN 2B"/>
    <property type="match status" value="1"/>
</dbReference>
<organism evidence="3 4">
    <name type="scientific">Evansella tamaricis</name>
    <dbReference type="NCBI Taxonomy" id="2069301"/>
    <lineage>
        <taxon>Bacteria</taxon>
        <taxon>Bacillati</taxon>
        <taxon>Bacillota</taxon>
        <taxon>Bacilli</taxon>
        <taxon>Bacillales</taxon>
        <taxon>Bacillaceae</taxon>
        <taxon>Evansella</taxon>
    </lineage>
</organism>
<dbReference type="InterPro" id="IPR001460">
    <property type="entry name" value="PCN-bd_Tpept"/>
</dbReference>
<dbReference type="InterPro" id="IPR005543">
    <property type="entry name" value="PASTA_dom"/>
</dbReference>
<gene>
    <name evidence="3" type="ORF">KS419_11755</name>
</gene>
<feature type="domain" description="PASTA" evidence="2">
    <location>
        <begin position="588"/>
        <end position="648"/>
    </location>
</feature>
<keyword evidence="4" id="KW-1185">Reference proteome</keyword>
<proteinExistence type="inferred from homology"/>
<dbReference type="InterPro" id="IPR005311">
    <property type="entry name" value="PBP_dimer"/>
</dbReference>
<evidence type="ECO:0000313" key="4">
    <source>
        <dbReference type="Proteomes" id="UP000784880"/>
    </source>
</evidence>
<dbReference type="Pfam" id="PF03717">
    <property type="entry name" value="PBP_dimer"/>
    <property type="match status" value="1"/>
</dbReference>
<sequence length="736" mass="82326">MGRKKSRKVTIRALIILVIFLLGVSGMFSRFVYIQASKEVQGHNLQELLERRWTTSVTLDGKRGTIFDRNGESLAEEIPSYTVIAILDERFDNRVKDPVETARQLSSVLEIDAETIEGFLTRGIDDGRVQVELGPRAKYLSFEKKEEVMALELSGIQMRADPRRFYPKQTFASHILGYTERDMSTARMGLEYRLDEYLKEEDGRISYQKDGKNRRLTNANEVIDPPKNGDDVYLTLDTRIQMTIEQTMNQVEAEFSPERMMTIVANAKTGEILGMSNRPTFNPNQYESIENYTNFNVQSRFEPGSTMKIFTLAAAIEEGVYNGEEFYQSGSIQVGPDTIRDHNRYGWGQITFDEGFQRSSNVAFSILALERLGSDRLYHYVDAFGFTNPTGIDLPNEANALIAKGARSDVATTAFGQGTAVTPIQIVQGATAIANGGKMMKPFIIDRIVDGNSNEIVMENIPEVVGEPISEETSKEVLRLMESVVSAEVGTGRPFAIDGFQVAGKTGTAQIVGDNRRYMTGHGNSIFSFIGMAPAEDPEIIVYVAIDRPKLAEYEVGSTPVAMIFKSVMKQSLQYFNISPTEGSRDREDNEIILDDYTGYSVSETTAFLKQNGMDVIVIGDGNLVETQYPTSEIAIIPGERVLLKTDGDQMQIPDLSNWSLRHIYAFQELIGIPVDVTGHGFVHEQMPAPLMEISNVERIKVSLYLPGDAPIEEVVNEWEEDLESEDGEEESFFMD</sequence>
<evidence type="ECO:0000259" key="2">
    <source>
        <dbReference type="SMART" id="SM00740"/>
    </source>
</evidence>
<dbReference type="RefSeq" id="WP_217066597.1">
    <property type="nucleotide sequence ID" value="NZ_JAHQCS010000100.1"/>
</dbReference>
<accession>A0ABS6JFK0</accession>
<evidence type="ECO:0000313" key="3">
    <source>
        <dbReference type="EMBL" id="MBU9712416.1"/>
    </source>
</evidence>
<name>A0ABS6JFK0_9BACI</name>
<comment type="similarity">
    <text evidence="1">Belongs to the transpeptidase family.</text>
</comment>
<dbReference type="EMBL" id="JAHQCS010000100">
    <property type="protein sequence ID" value="MBU9712416.1"/>
    <property type="molecule type" value="Genomic_DNA"/>
</dbReference>
<evidence type="ECO:0000256" key="1">
    <source>
        <dbReference type="ARBA" id="ARBA00007171"/>
    </source>
</evidence>
<dbReference type="Pfam" id="PF00905">
    <property type="entry name" value="Transpeptidase"/>
    <property type="match status" value="1"/>
</dbReference>
<reference evidence="3 4" key="1">
    <citation type="submission" date="2021-06" db="EMBL/GenBank/DDBJ databases">
        <title>Bacillus sp. RD4P76, an endophyte from a halophyte.</title>
        <authorList>
            <person name="Sun J.-Q."/>
        </authorList>
    </citation>
    <scope>NUCLEOTIDE SEQUENCE [LARGE SCALE GENOMIC DNA]</scope>
    <source>
        <strain evidence="3 4">CGMCC 1.15917</strain>
    </source>
</reference>
<protein>
    <submittedName>
        <fullName evidence="3">Penicillin-binding protein</fullName>
    </submittedName>
</protein>